<keyword evidence="3 6" id="KW-0863">Zinc-finger</keyword>
<dbReference type="GO" id="GO:0005634">
    <property type="term" value="C:nucleus"/>
    <property type="evidence" value="ECO:0007669"/>
    <property type="project" value="UniProtKB-SubCell"/>
</dbReference>
<reference evidence="9" key="2">
    <citation type="submission" date="2023-06" db="EMBL/GenBank/DDBJ databases">
        <authorList>
            <person name="Ma L."/>
            <person name="Liu K.-W."/>
            <person name="Li Z."/>
            <person name="Hsiao Y.-Y."/>
            <person name="Qi Y."/>
            <person name="Fu T."/>
            <person name="Tang G."/>
            <person name="Zhang D."/>
            <person name="Sun W.-H."/>
            <person name="Liu D.-K."/>
            <person name="Li Y."/>
            <person name="Chen G.-Z."/>
            <person name="Liu X.-D."/>
            <person name="Liao X.-Y."/>
            <person name="Jiang Y.-T."/>
            <person name="Yu X."/>
            <person name="Hao Y."/>
            <person name="Huang J."/>
            <person name="Zhao X.-W."/>
            <person name="Ke S."/>
            <person name="Chen Y.-Y."/>
            <person name="Wu W.-L."/>
            <person name="Hsu J.-L."/>
            <person name="Lin Y.-F."/>
            <person name="Huang M.-D."/>
            <person name="Li C.-Y."/>
            <person name="Huang L."/>
            <person name="Wang Z.-W."/>
            <person name="Zhao X."/>
            <person name="Zhong W.-Y."/>
            <person name="Peng D.-H."/>
            <person name="Ahmad S."/>
            <person name="Lan S."/>
            <person name="Zhang J.-S."/>
            <person name="Tsai W.-C."/>
            <person name="Van De Peer Y."/>
            <person name="Liu Z.-J."/>
        </authorList>
    </citation>
    <scope>NUCLEOTIDE SEQUENCE</scope>
    <source>
        <strain evidence="9">CP</strain>
        <tissue evidence="9">Leaves</tissue>
    </source>
</reference>
<dbReference type="GO" id="GO:0008270">
    <property type="term" value="F:zinc ion binding"/>
    <property type="evidence" value="ECO:0007669"/>
    <property type="project" value="UniProtKB-KW"/>
</dbReference>
<dbReference type="InterPro" id="IPR016181">
    <property type="entry name" value="Acyl_CoA_acyltransferase"/>
</dbReference>
<organism evidence="9 10">
    <name type="scientific">Acorus calamus</name>
    <name type="common">Sweet flag</name>
    <dbReference type="NCBI Taxonomy" id="4465"/>
    <lineage>
        <taxon>Eukaryota</taxon>
        <taxon>Viridiplantae</taxon>
        <taxon>Streptophyta</taxon>
        <taxon>Embryophyta</taxon>
        <taxon>Tracheophyta</taxon>
        <taxon>Spermatophyta</taxon>
        <taxon>Magnoliopsida</taxon>
        <taxon>Liliopsida</taxon>
        <taxon>Acoraceae</taxon>
        <taxon>Acorus</taxon>
    </lineage>
</organism>
<evidence type="ECO:0000256" key="3">
    <source>
        <dbReference type="ARBA" id="ARBA00022771"/>
    </source>
</evidence>
<dbReference type="SUPFAM" id="SSF57903">
    <property type="entry name" value="FYVE/PHD zinc finger"/>
    <property type="match status" value="2"/>
</dbReference>
<keyword evidence="4" id="KW-0862">Zinc</keyword>
<dbReference type="GO" id="GO:0000977">
    <property type="term" value="F:RNA polymerase II transcription regulatory region sequence-specific DNA binding"/>
    <property type="evidence" value="ECO:0007669"/>
    <property type="project" value="TreeGrafter"/>
</dbReference>
<dbReference type="GO" id="GO:0045944">
    <property type="term" value="P:positive regulation of transcription by RNA polymerase II"/>
    <property type="evidence" value="ECO:0007669"/>
    <property type="project" value="TreeGrafter"/>
</dbReference>
<sequence>MVEVGRSPDSEEYVLRSGVRSGLKRELAFALKSQAEVFGLFGRTRSGKTRSDAATYRDLAARNSSSKKLKRSVAESAKIGSPEAPTEPIVIDSDDGAKDVSGSAEEMGVVIDSVDGAKEAPKEAMIVLALAAETDVVIDGVNSPKDILIDGGDAVEVNGEDLVKETVMVGEDVVKVEGDEVVKEIVIDGVGGDGMVSDETLKEVMIESDGAKNEIHVEEAPKEVVINDGDSAKAVCGDSSTERAIDGGDKTKVGGKKSLKAKRERPQLPRRFTRSALKACVTAKETETPGGDSVPLEPVSGSENVCLMKIEEKEITIIDGNEAKKDDEDRPNILPEKPVRRFTRSVLKAATTDLATVGSLSGDSDLTVDEQNESLKKEVEAAETGMTDVVSPKKKLELKMSKKISLTKFPSNIRELLATGLLEGMPVTYTLRTDKLVSAFYFEQHAGSNKKHPANYIYLENGKNIHDVLNLCNNAPLDMLEETILAAVSLAPGDKSVDECKNREGNSLSTCLEAEQFYATPSKQVNGSVRSSKTVVKVASSGSISKTVSSLKKNGQSRITRKDLRLHKLVFMDDILPDGTEVAYYVRGQRLLEGYIQGSGIFCRCCNNVVSPSQFEAHAGYASRRKPYLNIYTSNGVSLHELSVSLMKIRKKSTKESDDLCRICADGGNLVLCDICPRAFHAEVLLAGCVGLQGVPKGDWYCPYCQNMFERELTCAHNANAIAAGRVLGVDPIEQISNRCIRIVKTSDIDISSCVLCKCHDFSKTGFGDRTVILCDQCEKEYHVGCLRDRNMDDLKELPKGKWFCCLDCRRIHASLQKLLLRGSEKLPDSISSVIKIKHEAVDSGGSAQFDASWRLLSGRIASPDSRSVLSKALAIFHERFDPIVDALSGRDLIPSMVYGNNIRDQEFEGMYCAVLTVNSFVVSAGILRVMGSDIAELPLVATIKECQGQGYFQALFSCIERLLGFLGVKHFVLPAADEAESIWTNKFGFTKITQNQLSEYAKGARPMTFQGTSLLYKPVLECQIVDSCK</sequence>
<dbReference type="InterPro" id="IPR019787">
    <property type="entry name" value="Znf_PHD-finger"/>
</dbReference>
<feature type="domain" description="PHD-type" evidence="8">
    <location>
        <begin position="658"/>
        <end position="708"/>
    </location>
</feature>
<dbReference type="SMART" id="SM00249">
    <property type="entry name" value="PHD"/>
    <property type="match status" value="2"/>
</dbReference>
<protein>
    <submittedName>
        <fullName evidence="9">PHD finger protein</fullName>
    </submittedName>
</protein>
<name>A0AAV9E300_ACOCL</name>
<gene>
    <name evidence="9" type="ORF">QJS10_CPA09g01842</name>
</gene>
<dbReference type="InterPro" id="IPR032308">
    <property type="entry name" value="TDBD"/>
</dbReference>
<proteinExistence type="predicted"/>
<feature type="region of interest" description="Disordered" evidence="7">
    <location>
        <begin position="71"/>
        <end position="101"/>
    </location>
</feature>
<accession>A0AAV9E300</accession>
<dbReference type="InterPro" id="IPR001965">
    <property type="entry name" value="Znf_PHD"/>
</dbReference>
<evidence type="ECO:0000256" key="1">
    <source>
        <dbReference type="ARBA" id="ARBA00004123"/>
    </source>
</evidence>
<dbReference type="Pfam" id="PF23209">
    <property type="entry name" value="IDM1_C"/>
    <property type="match status" value="1"/>
</dbReference>
<dbReference type="Proteomes" id="UP001180020">
    <property type="component" value="Unassembled WGS sequence"/>
</dbReference>
<dbReference type="PANTHER" id="PTHR47025">
    <property type="entry name" value="AUTOIMMUNE REGULATOR"/>
    <property type="match status" value="1"/>
</dbReference>
<dbReference type="GO" id="GO:0003682">
    <property type="term" value="F:chromatin binding"/>
    <property type="evidence" value="ECO:0007669"/>
    <property type="project" value="TreeGrafter"/>
</dbReference>
<dbReference type="SUPFAM" id="SSF55729">
    <property type="entry name" value="Acyl-CoA N-acyltransferases (Nat)"/>
    <property type="match status" value="1"/>
</dbReference>
<evidence type="ECO:0000256" key="7">
    <source>
        <dbReference type="SAM" id="MobiDB-lite"/>
    </source>
</evidence>
<evidence type="ECO:0000259" key="8">
    <source>
        <dbReference type="PROSITE" id="PS50016"/>
    </source>
</evidence>
<dbReference type="Pfam" id="PF16135">
    <property type="entry name" value="TDBD"/>
    <property type="match status" value="2"/>
</dbReference>
<comment type="caution">
    <text evidence="9">The sequence shown here is derived from an EMBL/GenBank/DDBJ whole genome shotgun (WGS) entry which is preliminary data.</text>
</comment>
<feature type="region of interest" description="Disordered" evidence="7">
    <location>
        <begin position="245"/>
        <end position="265"/>
    </location>
</feature>
<dbReference type="InterPro" id="IPR011011">
    <property type="entry name" value="Znf_FYVE_PHD"/>
</dbReference>
<dbReference type="InterPro" id="IPR056511">
    <property type="entry name" value="IDM1_C"/>
</dbReference>
<evidence type="ECO:0000313" key="9">
    <source>
        <dbReference type="EMBL" id="KAK1307812.1"/>
    </source>
</evidence>
<evidence type="ECO:0000256" key="5">
    <source>
        <dbReference type="ARBA" id="ARBA00023242"/>
    </source>
</evidence>
<dbReference type="AlphaFoldDB" id="A0AAV9E300"/>
<dbReference type="GO" id="GO:0042393">
    <property type="term" value="F:histone binding"/>
    <property type="evidence" value="ECO:0007669"/>
    <property type="project" value="TreeGrafter"/>
</dbReference>
<reference evidence="9" key="1">
    <citation type="journal article" date="2023" name="Nat. Commun.">
        <title>Diploid and tetraploid genomes of Acorus and the evolution of monocots.</title>
        <authorList>
            <person name="Ma L."/>
            <person name="Liu K.W."/>
            <person name="Li Z."/>
            <person name="Hsiao Y.Y."/>
            <person name="Qi Y."/>
            <person name="Fu T."/>
            <person name="Tang G.D."/>
            <person name="Zhang D."/>
            <person name="Sun W.H."/>
            <person name="Liu D.K."/>
            <person name="Li Y."/>
            <person name="Chen G.Z."/>
            <person name="Liu X.D."/>
            <person name="Liao X.Y."/>
            <person name="Jiang Y.T."/>
            <person name="Yu X."/>
            <person name="Hao Y."/>
            <person name="Huang J."/>
            <person name="Zhao X.W."/>
            <person name="Ke S."/>
            <person name="Chen Y.Y."/>
            <person name="Wu W.L."/>
            <person name="Hsu J.L."/>
            <person name="Lin Y.F."/>
            <person name="Huang M.D."/>
            <person name="Li C.Y."/>
            <person name="Huang L."/>
            <person name="Wang Z.W."/>
            <person name="Zhao X."/>
            <person name="Zhong W.Y."/>
            <person name="Peng D.H."/>
            <person name="Ahmad S."/>
            <person name="Lan S."/>
            <person name="Zhang J.S."/>
            <person name="Tsai W.C."/>
            <person name="Van de Peer Y."/>
            <person name="Liu Z.J."/>
        </authorList>
    </citation>
    <scope>NUCLEOTIDE SEQUENCE</scope>
    <source>
        <strain evidence="9">CP</strain>
    </source>
</reference>
<dbReference type="Gene3D" id="3.30.40.10">
    <property type="entry name" value="Zinc/RING finger domain, C3HC4 (zinc finger)"/>
    <property type="match status" value="2"/>
</dbReference>
<evidence type="ECO:0000256" key="4">
    <source>
        <dbReference type="ARBA" id="ARBA00022833"/>
    </source>
</evidence>
<feature type="compositionally biased region" description="Basic residues" evidence="7">
    <location>
        <begin position="253"/>
        <end position="263"/>
    </location>
</feature>
<dbReference type="PANTHER" id="PTHR47025:SF2">
    <property type="entry name" value="AUTOIMMUNE REGULATOR"/>
    <property type="match status" value="1"/>
</dbReference>
<dbReference type="EMBL" id="JAUJYO010000009">
    <property type="protein sequence ID" value="KAK1307812.1"/>
    <property type="molecule type" value="Genomic_DNA"/>
</dbReference>
<dbReference type="InterPro" id="IPR013083">
    <property type="entry name" value="Znf_RING/FYVE/PHD"/>
</dbReference>
<dbReference type="PROSITE" id="PS50016">
    <property type="entry name" value="ZF_PHD_2"/>
    <property type="match status" value="1"/>
</dbReference>
<comment type="subcellular location">
    <subcellularLocation>
        <location evidence="1">Nucleus</location>
    </subcellularLocation>
</comment>
<keyword evidence="5" id="KW-0539">Nucleus</keyword>
<evidence type="ECO:0000256" key="2">
    <source>
        <dbReference type="ARBA" id="ARBA00022723"/>
    </source>
</evidence>
<evidence type="ECO:0000313" key="10">
    <source>
        <dbReference type="Proteomes" id="UP001180020"/>
    </source>
</evidence>
<keyword evidence="2" id="KW-0479">Metal-binding</keyword>
<keyword evidence="10" id="KW-1185">Reference proteome</keyword>
<evidence type="ECO:0000256" key="6">
    <source>
        <dbReference type="PROSITE-ProRule" id="PRU00146"/>
    </source>
</evidence>